<comment type="caution">
    <text evidence="1">The sequence shown here is derived from an EMBL/GenBank/DDBJ whole genome shotgun (WGS) entry which is preliminary data.</text>
</comment>
<dbReference type="Proteomes" id="UP000762676">
    <property type="component" value="Unassembled WGS sequence"/>
</dbReference>
<name>A0AAV4G9U6_9GAST</name>
<organism evidence="1 2">
    <name type="scientific">Elysia marginata</name>
    <dbReference type="NCBI Taxonomy" id="1093978"/>
    <lineage>
        <taxon>Eukaryota</taxon>
        <taxon>Metazoa</taxon>
        <taxon>Spiralia</taxon>
        <taxon>Lophotrochozoa</taxon>
        <taxon>Mollusca</taxon>
        <taxon>Gastropoda</taxon>
        <taxon>Heterobranchia</taxon>
        <taxon>Euthyneura</taxon>
        <taxon>Panpulmonata</taxon>
        <taxon>Sacoglossa</taxon>
        <taxon>Placobranchoidea</taxon>
        <taxon>Plakobranchidae</taxon>
        <taxon>Elysia</taxon>
    </lineage>
</organism>
<keyword evidence="2" id="KW-1185">Reference proteome</keyword>
<gene>
    <name evidence="1" type="ORF">ElyMa_005944600</name>
</gene>
<protein>
    <submittedName>
        <fullName evidence="1">Uncharacterized protein</fullName>
    </submittedName>
</protein>
<evidence type="ECO:0000313" key="1">
    <source>
        <dbReference type="EMBL" id="GFR82232.1"/>
    </source>
</evidence>
<accession>A0AAV4G9U6</accession>
<proteinExistence type="predicted"/>
<dbReference type="EMBL" id="BMAT01011936">
    <property type="protein sequence ID" value="GFR82232.1"/>
    <property type="molecule type" value="Genomic_DNA"/>
</dbReference>
<dbReference type="AlphaFoldDB" id="A0AAV4G9U6"/>
<reference evidence="1 2" key="1">
    <citation type="journal article" date="2021" name="Elife">
        <title>Chloroplast acquisition without the gene transfer in kleptoplastic sea slugs, Plakobranchus ocellatus.</title>
        <authorList>
            <person name="Maeda T."/>
            <person name="Takahashi S."/>
            <person name="Yoshida T."/>
            <person name="Shimamura S."/>
            <person name="Takaki Y."/>
            <person name="Nagai Y."/>
            <person name="Toyoda A."/>
            <person name="Suzuki Y."/>
            <person name="Arimoto A."/>
            <person name="Ishii H."/>
            <person name="Satoh N."/>
            <person name="Nishiyama T."/>
            <person name="Hasebe M."/>
            <person name="Maruyama T."/>
            <person name="Minagawa J."/>
            <person name="Obokata J."/>
            <person name="Shigenobu S."/>
        </authorList>
    </citation>
    <scope>NUCLEOTIDE SEQUENCE [LARGE SCALE GENOMIC DNA]</scope>
</reference>
<sequence length="131" mass="12573">MVAAVVGETVEVAAVAAATVEVAAVVAATVEVAAVAAATVEVAAVVAATVKVAAVVAATVEVAAVVAATVSGLSSGGEDGRQGSLCQRLLHPSSQVITELVSGGDITLISPTAGLHGLSPPDGFYLTLIIS</sequence>
<evidence type="ECO:0000313" key="2">
    <source>
        <dbReference type="Proteomes" id="UP000762676"/>
    </source>
</evidence>